<dbReference type="Proteomes" id="UP000192247">
    <property type="component" value="Unassembled WGS sequence"/>
</dbReference>
<name>A0A1V9X3Z2_9ACAR</name>
<comment type="caution">
    <text evidence="1">The sequence shown here is derived from an EMBL/GenBank/DDBJ whole genome shotgun (WGS) entry which is preliminary data.</text>
</comment>
<evidence type="ECO:0000313" key="1">
    <source>
        <dbReference type="EMBL" id="OQR68091.1"/>
    </source>
</evidence>
<gene>
    <name evidence="1" type="ORF">BIW11_04626</name>
</gene>
<protein>
    <submittedName>
        <fullName evidence="1">Uncharacterized protein</fullName>
    </submittedName>
</protein>
<keyword evidence="2" id="KW-1185">Reference proteome</keyword>
<accession>A0A1V9X3Z2</accession>
<sequence length="98" mass="10893">MFAKDRSSCPPTGETEETSLELQLQYQASGRQAAGSNWLRSSGYTCSSFTRGVTTCMSNVATVKVALESMRHRTRGPMVYSMYYLSTAQMVARISFSR</sequence>
<dbReference type="EMBL" id="MNPL01026186">
    <property type="protein sequence ID" value="OQR68091.1"/>
    <property type="molecule type" value="Genomic_DNA"/>
</dbReference>
<dbReference type="AlphaFoldDB" id="A0A1V9X3Z2"/>
<reference evidence="1 2" key="1">
    <citation type="journal article" date="2017" name="Gigascience">
        <title>Draft genome of the honey bee ectoparasitic mite, Tropilaelaps mercedesae, is shaped by the parasitic life history.</title>
        <authorList>
            <person name="Dong X."/>
            <person name="Armstrong S.D."/>
            <person name="Xia D."/>
            <person name="Makepeace B.L."/>
            <person name="Darby A.C."/>
            <person name="Kadowaki T."/>
        </authorList>
    </citation>
    <scope>NUCLEOTIDE SEQUENCE [LARGE SCALE GENOMIC DNA]</scope>
    <source>
        <strain evidence="1">Wuxi-XJTLU</strain>
    </source>
</reference>
<organism evidence="1 2">
    <name type="scientific">Tropilaelaps mercedesae</name>
    <dbReference type="NCBI Taxonomy" id="418985"/>
    <lineage>
        <taxon>Eukaryota</taxon>
        <taxon>Metazoa</taxon>
        <taxon>Ecdysozoa</taxon>
        <taxon>Arthropoda</taxon>
        <taxon>Chelicerata</taxon>
        <taxon>Arachnida</taxon>
        <taxon>Acari</taxon>
        <taxon>Parasitiformes</taxon>
        <taxon>Mesostigmata</taxon>
        <taxon>Gamasina</taxon>
        <taxon>Dermanyssoidea</taxon>
        <taxon>Laelapidae</taxon>
        <taxon>Tropilaelaps</taxon>
    </lineage>
</organism>
<dbReference type="InParanoid" id="A0A1V9X3Z2"/>
<proteinExistence type="predicted"/>
<evidence type="ECO:0000313" key="2">
    <source>
        <dbReference type="Proteomes" id="UP000192247"/>
    </source>
</evidence>